<dbReference type="Proteomes" id="UP001162992">
    <property type="component" value="Chromosome 2"/>
</dbReference>
<evidence type="ECO:0000313" key="2">
    <source>
        <dbReference type="Proteomes" id="UP001162992"/>
    </source>
</evidence>
<dbReference type="EMBL" id="CM055093">
    <property type="protein sequence ID" value="KAJ7564174.1"/>
    <property type="molecule type" value="Genomic_DNA"/>
</dbReference>
<organism evidence="1 2">
    <name type="scientific">Diphasiastrum complanatum</name>
    <name type="common">Issler's clubmoss</name>
    <name type="synonym">Lycopodium complanatum</name>
    <dbReference type="NCBI Taxonomy" id="34168"/>
    <lineage>
        <taxon>Eukaryota</taxon>
        <taxon>Viridiplantae</taxon>
        <taxon>Streptophyta</taxon>
        <taxon>Embryophyta</taxon>
        <taxon>Tracheophyta</taxon>
        <taxon>Lycopodiopsida</taxon>
        <taxon>Lycopodiales</taxon>
        <taxon>Lycopodiaceae</taxon>
        <taxon>Lycopodioideae</taxon>
        <taxon>Diphasiastrum</taxon>
    </lineage>
</organism>
<protein>
    <submittedName>
        <fullName evidence="1">Uncharacterized protein</fullName>
    </submittedName>
</protein>
<proteinExistence type="predicted"/>
<gene>
    <name evidence="1" type="ORF">O6H91_02G005800</name>
</gene>
<evidence type="ECO:0000313" key="1">
    <source>
        <dbReference type="EMBL" id="KAJ7564174.1"/>
    </source>
</evidence>
<comment type="caution">
    <text evidence="1">The sequence shown here is derived from an EMBL/GenBank/DDBJ whole genome shotgun (WGS) entry which is preliminary data.</text>
</comment>
<name>A0ACC2ECE4_DIPCM</name>
<reference evidence="2" key="1">
    <citation type="journal article" date="2024" name="Proc. Natl. Acad. Sci. U.S.A.">
        <title>Extraordinary preservation of gene collinearity over three hundred million years revealed in homosporous lycophytes.</title>
        <authorList>
            <person name="Li C."/>
            <person name="Wickell D."/>
            <person name="Kuo L.Y."/>
            <person name="Chen X."/>
            <person name="Nie B."/>
            <person name="Liao X."/>
            <person name="Peng D."/>
            <person name="Ji J."/>
            <person name="Jenkins J."/>
            <person name="Williams M."/>
            <person name="Shu S."/>
            <person name="Plott C."/>
            <person name="Barry K."/>
            <person name="Rajasekar S."/>
            <person name="Grimwood J."/>
            <person name="Han X."/>
            <person name="Sun S."/>
            <person name="Hou Z."/>
            <person name="He W."/>
            <person name="Dai G."/>
            <person name="Sun C."/>
            <person name="Schmutz J."/>
            <person name="Leebens-Mack J.H."/>
            <person name="Li F.W."/>
            <person name="Wang L."/>
        </authorList>
    </citation>
    <scope>NUCLEOTIDE SEQUENCE [LARGE SCALE GENOMIC DNA]</scope>
    <source>
        <strain evidence="2">cv. PW_Plant_1</strain>
    </source>
</reference>
<accession>A0ACC2ECE4</accession>
<sequence>MKEAQGVACLKGKDVTRIDVHRATAGVHDAGAVCATSAPSLDVSHPSFHAFASVPPAMMRETLANCVASSLRNTITQSHALSETPKFVLRDQVASLEKREGAVVCLERLGRNHWTYVCKQRPSDDNSKNPFEILDLGLNRNPLASFFEFMKSHVIPEGYPDSVAPSYTPYMQWRALQYFFGGAMGVFTTRSLLHAVGASRVGSASSAVAVNWAIKDGAGRIGKMLFARYGKKFDCDLKQLRFSGDLLMQLGAGVELATMAAPHLFLPLACTANVAKNVAAVSSTSTRAPIYKAFALNENIGDVTAKGECISNIADLLGTGLGIWMSKRSFNPLGIFCMLSCGYIISSYREVRVLQMPTLNRARFGVAVESFLNTGHVPSLPECNKREPILLWPWAKQKPLELGVRVCNAYSTPNELFKFQGLFQKENYLVTYHQAKRRAFVVLKEKAKSDDILQAAFHAHLLMHLLHRWQSFEKKTIVDRVVTGKGAHLSSRDTEKLLLEGMDRAMVESCKQSPALFDAFKQQARAQGWIIAESLLNPGDARVCI</sequence>
<keyword evidence="2" id="KW-1185">Reference proteome</keyword>